<evidence type="ECO:0000313" key="2">
    <source>
        <dbReference type="EMBL" id="UNM14866.1"/>
    </source>
</evidence>
<keyword evidence="1" id="KW-0732">Signal</keyword>
<organism evidence="2 3">
    <name type="scientific">Streptomyces formicae</name>
    <dbReference type="NCBI Taxonomy" id="1616117"/>
    <lineage>
        <taxon>Bacteria</taxon>
        <taxon>Bacillati</taxon>
        <taxon>Actinomycetota</taxon>
        <taxon>Actinomycetes</taxon>
        <taxon>Kitasatosporales</taxon>
        <taxon>Streptomycetaceae</taxon>
        <taxon>Streptomyces</taxon>
    </lineage>
</organism>
<evidence type="ECO:0000256" key="1">
    <source>
        <dbReference type="SAM" id="SignalP"/>
    </source>
</evidence>
<feature type="chain" id="PRO_5046171512" evidence="1">
    <location>
        <begin position="33"/>
        <end position="165"/>
    </location>
</feature>
<protein>
    <submittedName>
        <fullName evidence="2">Spore-associated protein A</fullName>
    </submittedName>
</protein>
<dbReference type="Proteomes" id="UP000828924">
    <property type="component" value="Chromosome"/>
</dbReference>
<dbReference type="EMBL" id="CP071872">
    <property type="protein sequence ID" value="UNM14866.1"/>
    <property type="molecule type" value="Genomic_DNA"/>
</dbReference>
<keyword evidence="3" id="KW-1185">Reference proteome</keyword>
<name>A0ABY3WQE4_9ACTN</name>
<feature type="signal peptide" evidence="1">
    <location>
        <begin position="1"/>
        <end position="32"/>
    </location>
</feature>
<gene>
    <name evidence="2" type="ORF">J4032_28410</name>
</gene>
<sequence>MTHTKRARAVCAAIGALAVPAGLLMTAPTASAASAGATAAYNGVCGSGYVVVNSAPVANVGTVYLTYNAKTGKNCVVTKRNTVGSPIYMAAYLNVVGRPESEAAVDEGEYRSYAGPVYKYAPGVCVEWGGVIGNWQTFNAGSNCGRMAAKTLYAGKDVKFRDAHK</sequence>
<evidence type="ECO:0000313" key="3">
    <source>
        <dbReference type="Proteomes" id="UP000828924"/>
    </source>
</evidence>
<accession>A0ABY3WQE4</accession>
<dbReference type="RefSeq" id="WP_242335431.1">
    <property type="nucleotide sequence ID" value="NZ_CP071872.1"/>
</dbReference>
<reference evidence="2 3" key="1">
    <citation type="submission" date="2021-03" db="EMBL/GenBank/DDBJ databases">
        <title>Complete genome of Streptomyces formicae strain 1H-GS9 (DSM 100524).</title>
        <authorList>
            <person name="Atanasov K.E."/>
            <person name="Altabella T."/>
            <person name="Ferrer A."/>
        </authorList>
    </citation>
    <scope>NUCLEOTIDE SEQUENCE [LARGE SCALE GENOMIC DNA]</scope>
    <source>
        <strain evidence="2 3">1H-GS9</strain>
    </source>
</reference>
<proteinExistence type="predicted"/>